<evidence type="ECO:0000256" key="7">
    <source>
        <dbReference type="ARBA" id="ARBA00023270"/>
    </source>
</evidence>
<keyword evidence="7" id="KW-0704">Schiff base</keyword>
<dbReference type="EMBL" id="CSTD01000005">
    <property type="protein sequence ID" value="CPR12867.1"/>
    <property type="molecule type" value="Genomic_DNA"/>
</dbReference>
<dbReference type="GO" id="GO:0006096">
    <property type="term" value="P:glycolytic process"/>
    <property type="evidence" value="ECO:0007669"/>
    <property type="project" value="UniProtKB-UniPathway"/>
</dbReference>
<gene>
    <name evidence="10" type="ORF">BN971_04173</name>
</gene>
<comment type="pathway">
    <text evidence="2">Carbohydrate degradation; glycolysis; D-glyceraldehyde 3-phosphate and glycerone phosphate from D-glucose: step 4/4.</text>
</comment>
<dbReference type="UniPathway" id="UPA00109">
    <property type="reaction ID" value="UER00183"/>
</dbReference>
<dbReference type="CDD" id="cd00949">
    <property type="entry name" value="FBP_aldolase_I_bact"/>
    <property type="match status" value="1"/>
</dbReference>
<evidence type="ECO:0000256" key="1">
    <source>
        <dbReference type="ARBA" id="ARBA00000441"/>
    </source>
</evidence>
<evidence type="ECO:0000256" key="9">
    <source>
        <dbReference type="ARBA" id="ARBA00029799"/>
    </source>
</evidence>
<dbReference type="OrthoDB" id="9813469at2"/>
<proteinExistence type="inferred from homology"/>
<dbReference type="GO" id="GO:0004332">
    <property type="term" value="F:fructose-bisphosphate aldolase activity"/>
    <property type="evidence" value="ECO:0007669"/>
    <property type="project" value="UniProtKB-EC"/>
</dbReference>
<comment type="catalytic activity">
    <reaction evidence="1">
        <text>beta-D-fructose 1,6-bisphosphate = D-glyceraldehyde 3-phosphate + dihydroxyacetone phosphate</text>
        <dbReference type="Rhea" id="RHEA:14729"/>
        <dbReference type="ChEBI" id="CHEBI:32966"/>
        <dbReference type="ChEBI" id="CHEBI:57642"/>
        <dbReference type="ChEBI" id="CHEBI:59776"/>
        <dbReference type="EC" id="4.1.2.13"/>
    </reaction>
</comment>
<dbReference type="NCBIfam" id="NF003784">
    <property type="entry name" value="PRK05377.1"/>
    <property type="match status" value="1"/>
</dbReference>
<evidence type="ECO:0000256" key="5">
    <source>
        <dbReference type="ARBA" id="ARBA00023152"/>
    </source>
</evidence>
<dbReference type="SUPFAM" id="SSF51569">
    <property type="entry name" value="Aldolase"/>
    <property type="match status" value="1"/>
</dbReference>
<keyword evidence="6" id="KW-0456">Lyase</keyword>
<evidence type="ECO:0000313" key="10">
    <source>
        <dbReference type="EMBL" id="CPR12867.1"/>
    </source>
</evidence>
<dbReference type="Pfam" id="PF00274">
    <property type="entry name" value="Glycolytic"/>
    <property type="match status" value="1"/>
</dbReference>
<evidence type="ECO:0000256" key="8">
    <source>
        <dbReference type="ARBA" id="ARBA00029565"/>
    </source>
</evidence>
<evidence type="ECO:0000313" key="11">
    <source>
        <dbReference type="Proteomes" id="UP000198875"/>
    </source>
</evidence>
<evidence type="ECO:0000256" key="6">
    <source>
        <dbReference type="ARBA" id="ARBA00023239"/>
    </source>
</evidence>
<dbReference type="PANTHER" id="PTHR11627">
    <property type="entry name" value="FRUCTOSE-BISPHOSPHATE ALDOLASE"/>
    <property type="match status" value="1"/>
</dbReference>
<comment type="similarity">
    <text evidence="3">Belongs to the class I fructose-bisphosphate aldolase family.</text>
</comment>
<sequence>MPNQQQADRMASGKGFVAALDQSGGSTPKALRLYGIQDDAYSSEEEMFDLIHQMRSRIITSPAFSGDRVLAAILFEQTMDREIEGRPSTTYLWETKGVVPILKIDKGLADASDDAQLMKPMPGLDALLERAVSKGVFGTKERSVIGGANADGIAAVVAQQFEVARQVLSHGLVPIIEPEVTISIADKAQAEKMLLDEIANHLEAVPDGQRVMLKLTLPSEPNHYRSLVNHPKVMRVLALSGGYSRDEANELLAKNTGVIASFSRALTEGLSIDQSDEQFNATLDRAIQSIYDASVAG</sequence>
<dbReference type="RefSeq" id="WP_085179854.1">
    <property type="nucleotide sequence ID" value="NZ_CSTD01000005.1"/>
</dbReference>
<organism evidence="10 11">
    <name type="scientific">Mycobacterium bohemicum DSM 44277</name>
    <dbReference type="NCBI Taxonomy" id="1236609"/>
    <lineage>
        <taxon>Bacteria</taxon>
        <taxon>Bacillati</taxon>
        <taxon>Actinomycetota</taxon>
        <taxon>Actinomycetes</taxon>
        <taxon>Mycobacteriales</taxon>
        <taxon>Mycobacteriaceae</taxon>
        <taxon>Mycobacterium</taxon>
    </lineage>
</organism>
<dbReference type="InterPro" id="IPR023014">
    <property type="entry name" value="FBA_I_Gram+-type"/>
</dbReference>
<dbReference type="InterPro" id="IPR013785">
    <property type="entry name" value="Aldolase_TIM"/>
</dbReference>
<evidence type="ECO:0000256" key="3">
    <source>
        <dbReference type="ARBA" id="ARBA00010387"/>
    </source>
</evidence>
<evidence type="ECO:0000256" key="2">
    <source>
        <dbReference type="ARBA" id="ARBA00004714"/>
    </source>
</evidence>
<keyword evidence="5" id="KW-0324">Glycolysis</keyword>
<reference evidence="10 11" key="1">
    <citation type="submission" date="2015-03" db="EMBL/GenBank/DDBJ databases">
        <authorList>
            <person name="Murphy D."/>
        </authorList>
    </citation>
    <scope>NUCLEOTIDE SEQUENCE [LARGE SCALE GENOMIC DNA]</scope>
    <source>
        <strain evidence="10 11">DSM 44277</strain>
    </source>
</reference>
<dbReference type="Proteomes" id="UP000198875">
    <property type="component" value="Unassembled WGS sequence"/>
</dbReference>
<protein>
    <recommendedName>
        <fullName evidence="8">Fructose-bisphosphate aldolase class 1</fullName>
        <ecNumber evidence="4">4.1.2.13</ecNumber>
    </recommendedName>
    <alternativeName>
        <fullName evidence="9">Fructose-bisphosphate aldolase class I</fullName>
    </alternativeName>
</protein>
<accession>A0A0U0WDK7</accession>
<dbReference type="InterPro" id="IPR000741">
    <property type="entry name" value="FBA_I"/>
</dbReference>
<evidence type="ECO:0000256" key="4">
    <source>
        <dbReference type="ARBA" id="ARBA00013068"/>
    </source>
</evidence>
<dbReference type="Gene3D" id="3.20.20.70">
    <property type="entry name" value="Aldolase class I"/>
    <property type="match status" value="1"/>
</dbReference>
<dbReference type="EC" id="4.1.2.13" evidence="4"/>
<dbReference type="AlphaFoldDB" id="A0A0U0WDK7"/>
<name>A0A0U0WDK7_MYCBE</name>